<dbReference type="GO" id="GO:0045053">
    <property type="term" value="P:protein retention in Golgi apparatus"/>
    <property type="evidence" value="ECO:0007669"/>
    <property type="project" value="TreeGrafter"/>
</dbReference>
<evidence type="ECO:0000259" key="2">
    <source>
        <dbReference type="Pfam" id="PF12624"/>
    </source>
</evidence>
<dbReference type="InterPro" id="IPR026847">
    <property type="entry name" value="VPS13"/>
</dbReference>
<comment type="caution">
    <text evidence="3">The sequence shown here is derived from an EMBL/GenBank/DDBJ whole genome shotgun (WGS) entry which is preliminary data.</text>
</comment>
<protein>
    <recommendedName>
        <fullName evidence="2">Chorein N-terminal domain-containing protein</fullName>
    </recommendedName>
</protein>
<name>A0A9Q1JYF4_9CARY</name>
<accession>A0A9Q1JYF4</accession>
<dbReference type="AlphaFoldDB" id="A0A9Q1JYF4"/>
<dbReference type="OrthoDB" id="428159at2759"/>
<dbReference type="PANTHER" id="PTHR16166:SF137">
    <property type="entry name" value="PLECKSTRIN HOMOLOGY (PH) DOMAIN-CONTAINING PROTEIN"/>
    <property type="match status" value="1"/>
</dbReference>
<evidence type="ECO:0000313" key="3">
    <source>
        <dbReference type="EMBL" id="KAJ8433112.1"/>
    </source>
</evidence>
<keyword evidence="1" id="KW-0813">Transport</keyword>
<keyword evidence="4" id="KW-1185">Reference proteome</keyword>
<feature type="domain" description="Chorein N-terminal" evidence="2">
    <location>
        <begin position="1"/>
        <end position="461"/>
    </location>
</feature>
<dbReference type="EMBL" id="JAKOGI010000560">
    <property type="protein sequence ID" value="KAJ8433112.1"/>
    <property type="molecule type" value="Genomic_DNA"/>
</dbReference>
<dbReference type="Pfam" id="PF12624">
    <property type="entry name" value="VPS13_N"/>
    <property type="match status" value="1"/>
</dbReference>
<evidence type="ECO:0000313" key="4">
    <source>
        <dbReference type="Proteomes" id="UP001153076"/>
    </source>
</evidence>
<dbReference type="GO" id="GO:0006623">
    <property type="term" value="P:protein targeting to vacuole"/>
    <property type="evidence" value="ECO:0007669"/>
    <property type="project" value="TreeGrafter"/>
</dbReference>
<sequence length="697" mass="78484">MLEEQVANLLQRYLGNYVRGLSKEALRISFLKGDVELTNMQLKPEALNALKLPVKVKAGFLGSVKLKIPWSRLGQDPVLVYLDRIFLLAEPATLVEGGSEDAVQEAKRNRIKDMEMKLLERAQHLKTEEVVDGGIGNMSILLDGPFQCWLPIKRWVQMYNCLSVSSNNKSWLGSLISTIIGNLKLSISNIHIRYEDSESNLGHPFAVGVTLDKLSAITVDDYGNETFVTGGALDHIQKSVELERLALYFDSGISPWHLDKPWEHLLPNEWSQVFKFGTKDSKVATSLVRPHSYILEPISGKAKYIKLRPDESLANSQPLQKAEIELDDVTVCLSKDCYRDMLKLADNFAAFNQRLKYAHYRPLVPVKSDPRAWWKYAYKAMSDQLKKASGKLSWERVLRYAKLRKKYISLYASLLKSDPTRAVVDDDKEIEELDRELDIDLILQWRGSESSQGKAETIQFSEEDWERLNRIIGYKEVEEGEYGDAKKDVIHTAFEVYMTRNASKLIDAHECLAELSCESLKCSGILYSEAKIIDLKLGSYRLSSPSGLLAESAAAEDSLVGTFAYKPLGMDVDWSLVAKASPCYMTYLKDSVDQMVKFFESTAVSHTLAVETAAAVQMTIDEMKRTAQEQMSRALKDQSRLADKVHDLGSSMALSLVTMCLRKCLGPICSLPMNSILCKCDKNNLGSLIRLILTLKQ</sequence>
<dbReference type="Proteomes" id="UP001153076">
    <property type="component" value="Unassembled WGS sequence"/>
</dbReference>
<organism evidence="3 4">
    <name type="scientific">Carnegiea gigantea</name>
    <dbReference type="NCBI Taxonomy" id="171969"/>
    <lineage>
        <taxon>Eukaryota</taxon>
        <taxon>Viridiplantae</taxon>
        <taxon>Streptophyta</taxon>
        <taxon>Embryophyta</taxon>
        <taxon>Tracheophyta</taxon>
        <taxon>Spermatophyta</taxon>
        <taxon>Magnoliopsida</taxon>
        <taxon>eudicotyledons</taxon>
        <taxon>Gunneridae</taxon>
        <taxon>Pentapetalae</taxon>
        <taxon>Caryophyllales</taxon>
        <taxon>Cactineae</taxon>
        <taxon>Cactaceae</taxon>
        <taxon>Cactoideae</taxon>
        <taxon>Echinocereeae</taxon>
        <taxon>Carnegiea</taxon>
    </lineage>
</organism>
<reference evidence="3" key="1">
    <citation type="submission" date="2022-04" db="EMBL/GenBank/DDBJ databases">
        <title>Carnegiea gigantea Genome sequencing and assembly v2.</title>
        <authorList>
            <person name="Copetti D."/>
            <person name="Sanderson M.J."/>
            <person name="Burquez A."/>
            <person name="Wojciechowski M.F."/>
        </authorList>
    </citation>
    <scope>NUCLEOTIDE SEQUENCE</scope>
    <source>
        <strain evidence="3">SGP5-SGP5p</strain>
        <tissue evidence="3">Aerial part</tissue>
    </source>
</reference>
<dbReference type="PANTHER" id="PTHR16166">
    <property type="entry name" value="VACUOLAR PROTEIN SORTING-ASSOCIATED PROTEIN VPS13"/>
    <property type="match status" value="1"/>
</dbReference>
<dbReference type="InterPro" id="IPR026854">
    <property type="entry name" value="VPS13_N"/>
</dbReference>
<evidence type="ECO:0000256" key="1">
    <source>
        <dbReference type="ARBA" id="ARBA00022448"/>
    </source>
</evidence>
<proteinExistence type="predicted"/>
<gene>
    <name evidence="3" type="ORF">Cgig2_020608</name>
</gene>